<dbReference type="Pfam" id="PF00069">
    <property type="entry name" value="Pkinase"/>
    <property type="match status" value="1"/>
</dbReference>
<dbReference type="FunFam" id="1.10.510.10:FF:001424">
    <property type="entry name" value="Protein kinase superfamily protein"/>
    <property type="match status" value="1"/>
</dbReference>
<dbReference type="SUPFAM" id="SSF56112">
    <property type="entry name" value="Protein kinase-like (PK-like)"/>
    <property type="match status" value="1"/>
</dbReference>
<evidence type="ECO:0000256" key="14">
    <source>
        <dbReference type="ARBA" id="ARBA00023180"/>
    </source>
</evidence>
<evidence type="ECO:0000256" key="12">
    <source>
        <dbReference type="ARBA" id="ARBA00023136"/>
    </source>
</evidence>
<evidence type="ECO:0000313" key="20">
    <source>
        <dbReference type="EMBL" id="KAA8537122.1"/>
    </source>
</evidence>
<feature type="transmembrane region" description="Helical" evidence="17">
    <location>
        <begin position="622"/>
        <end position="644"/>
    </location>
</feature>
<evidence type="ECO:0000256" key="11">
    <source>
        <dbReference type="ARBA" id="ARBA00022989"/>
    </source>
</evidence>
<keyword evidence="21" id="KW-1185">Reference proteome</keyword>
<organism evidence="20 21">
    <name type="scientific">Nyssa sinensis</name>
    <dbReference type="NCBI Taxonomy" id="561372"/>
    <lineage>
        <taxon>Eukaryota</taxon>
        <taxon>Viridiplantae</taxon>
        <taxon>Streptophyta</taxon>
        <taxon>Embryophyta</taxon>
        <taxon>Tracheophyta</taxon>
        <taxon>Spermatophyta</taxon>
        <taxon>Magnoliopsida</taxon>
        <taxon>eudicotyledons</taxon>
        <taxon>Gunneridae</taxon>
        <taxon>Pentapetalae</taxon>
        <taxon>asterids</taxon>
        <taxon>Cornales</taxon>
        <taxon>Nyssaceae</taxon>
        <taxon>Nyssa</taxon>
    </lineage>
</organism>
<dbReference type="Proteomes" id="UP000325577">
    <property type="component" value="Linkage Group LG16"/>
</dbReference>
<keyword evidence="12 17" id="KW-0472">Membrane</keyword>
<dbReference type="FunFam" id="3.80.10.10:FF:000298">
    <property type="entry name" value="Putative LRR receptor-like serine/threonine-protein kinase"/>
    <property type="match status" value="1"/>
</dbReference>
<evidence type="ECO:0000256" key="5">
    <source>
        <dbReference type="ARBA" id="ARBA00022679"/>
    </source>
</evidence>
<keyword evidence="7 18" id="KW-0732">Signal</keyword>
<comment type="catalytic activity">
    <reaction evidence="15">
        <text>L-threonyl-[protein] + ATP = O-phospho-L-threonyl-[protein] + ADP + H(+)</text>
        <dbReference type="Rhea" id="RHEA:46608"/>
        <dbReference type="Rhea" id="RHEA-COMP:11060"/>
        <dbReference type="Rhea" id="RHEA-COMP:11605"/>
        <dbReference type="ChEBI" id="CHEBI:15378"/>
        <dbReference type="ChEBI" id="CHEBI:30013"/>
        <dbReference type="ChEBI" id="CHEBI:30616"/>
        <dbReference type="ChEBI" id="CHEBI:61977"/>
        <dbReference type="ChEBI" id="CHEBI:456216"/>
        <dbReference type="EC" id="2.7.11.1"/>
    </reaction>
</comment>
<evidence type="ECO:0000256" key="9">
    <source>
        <dbReference type="ARBA" id="ARBA00022741"/>
    </source>
</evidence>
<dbReference type="InterPro" id="IPR001611">
    <property type="entry name" value="Leu-rich_rpt"/>
</dbReference>
<dbReference type="SMART" id="SM00220">
    <property type="entry name" value="S_TKc"/>
    <property type="match status" value="1"/>
</dbReference>
<dbReference type="PROSITE" id="PS50011">
    <property type="entry name" value="PROTEIN_KINASE_DOM"/>
    <property type="match status" value="1"/>
</dbReference>
<gene>
    <name evidence="20" type="ORF">F0562_029652</name>
</gene>
<evidence type="ECO:0000256" key="17">
    <source>
        <dbReference type="SAM" id="Phobius"/>
    </source>
</evidence>
<dbReference type="InterPro" id="IPR021720">
    <property type="entry name" value="Malectin_dom"/>
</dbReference>
<dbReference type="PANTHER" id="PTHR48006">
    <property type="entry name" value="LEUCINE-RICH REPEAT-CONTAINING PROTEIN DDB_G0281931-RELATED"/>
    <property type="match status" value="1"/>
</dbReference>
<feature type="domain" description="Protein kinase" evidence="19">
    <location>
        <begin position="679"/>
        <end position="944"/>
    </location>
</feature>
<accession>A0A5J5B5P2</accession>
<feature type="signal peptide" evidence="18">
    <location>
        <begin position="1"/>
        <end position="24"/>
    </location>
</feature>
<name>A0A5J5B5P2_9ASTE</name>
<keyword evidence="14" id="KW-0325">Glycoprotein</keyword>
<dbReference type="EC" id="2.7.11.1" evidence="2"/>
<dbReference type="FunFam" id="3.30.200.20:FF:000140">
    <property type="entry name" value="Leucine-rich repeat receptor-like protein kinase"/>
    <property type="match status" value="1"/>
</dbReference>
<dbReference type="OrthoDB" id="663146at2759"/>
<dbReference type="InterPro" id="IPR051824">
    <property type="entry name" value="LRR_Rcpt-Like_S/T_Kinase"/>
</dbReference>
<dbReference type="GO" id="GO:0005886">
    <property type="term" value="C:plasma membrane"/>
    <property type="evidence" value="ECO:0007669"/>
    <property type="project" value="TreeGrafter"/>
</dbReference>
<keyword evidence="5" id="KW-0808">Transferase</keyword>
<keyword evidence="10" id="KW-0067">ATP-binding</keyword>
<evidence type="ECO:0000256" key="3">
    <source>
        <dbReference type="ARBA" id="ARBA00022553"/>
    </source>
</evidence>
<feature type="chain" id="PRO_5023917841" description="non-specific serine/threonine protein kinase" evidence="18">
    <location>
        <begin position="25"/>
        <end position="944"/>
    </location>
</feature>
<dbReference type="InterPro" id="IPR000719">
    <property type="entry name" value="Prot_kinase_dom"/>
</dbReference>
<evidence type="ECO:0000256" key="4">
    <source>
        <dbReference type="ARBA" id="ARBA00022614"/>
    </source>
</evidence>
<dbReference type="Pfam" id="PF00560">
    <property type="entry name" value="LRR_1"/>
    <property type="match status" value="4"/>
</dbReference>
<comment type="catalytic activity">
    <reaction evidence="16">
        <text>L-seryl-[protein] + ATP = O-phospho-L-seryl-[protein] + ADP + H(+)</text>
        <dbReference type="Rhea" id="RHEA:17989"/>
        <dbReference type="Rhea" id="RHEA-COMP:9863"/>
        <dbReference type="Rhea" id="RHEA-COMP:11604"/>
        <dbReference type="ChEBI" id="CHEBI:15378"/>
        <dbReference type="ChEBI" id="CHEBI:29999"/>
        <dbReference type="ChEBI" id="CHEBI:30616"/>
        <dbReference type="ChEBI" id="CHEBI:83421"/>
        <dbReference type="ChEBI" id="CHEBI:456216"/>
        <dbReference type="EC" id="2.7.11.1"/>
    </reaction>
</comment>
<keyword evidence="3" id="KW-0597">Phosphoprotein</keyword>
<reference evidence="20 21" key="1">
    <citation type="submission" date="2019-09" db="EMBL/GenBank/DDBJ databases">
        <title>A chromosome-level genome assembly of the Chinese tupelo Nyssa sinensis.</title>
        <authorList>
            <person name="Yang X."/>
            <person name="Kang M."/>
            <person name="Yang Y."/>
            <person name="Xiong H."/>
            <person name="Wang M."/>
            <person name="Zhang Z."/>
            <person name="Wang Z."/>
            <person name="Wu H."/>
            <person name="Ma T."/>
            <person name="Liu J."/>
            <person name="Xi Z."/>
        </authorList>
    </citation>
    <scope>NUCLEOTIDE SEQUENCE [LARGE SCALE GENOMIC DNA]</scope>
    <source>
        <strain evidence="20">J267</strain>
        <tissue evidence="20">Leaf</tissue>
    </source>
</reference>
<keyword evidence="9" id="KW-0547">Nucleotide-binding</keyword>
<evidence type="ECO:0000313" key="21">
    <source>
        <dbReference type="Proteomes" id="UP000325577"/>
    </source>
</evidence>
<evidence type="ECO:0000256" key="13">
    <source>
        <dbReference type="ARBA" id="ARBA00023170"/>
    </source>
</evidence>
<evidence type="ECO:0000256" key="16">
    <source>
        <dbReference type="ARBA" id="ARBA00048679"/>
    </source>
</evidence>
<dbReference type="GO" id="GO:0004674">
    <property type="term" value="F:protein serine/threonine kinase activity"/>
    <property type="evidence" value="ECO:0007669"/>
    <property type="project" value="UniProtKB-EC"/>
</dbReference>
<dbReference type="FunFam" id="2.60.120.430:FF:000002">
    <property type="entry name" value="Leucine-rich repeat receptor-like protein kinase"/>
    <property type="match status" value="1"/>
</dbReference>
<evidence type="ECO:0000256" key="10">
    <source>
        <dbReference type="ARBA" id="ARBA00022840"/>
    </source>
</evidence>
<evidence type="ECO:0000256" key="8">
    <source>
        <dbReference type="ARBA" id="ARBA00022737"/>
    </source>
</evidence>
<evidence type="ECO:0000256" key="7">
    <source>
        <dbReference type="ARBA" id="ARBA00022729"/>
    </source>
</evidence>
<sequence>MNLPPSLFALFCLIASFFFFRCNAQNATTDPSEVRALNFIFQQWDTQAVGLWNISGDPCTGSAINGTEFEDPANNPAIKCDCNGATCHITQLRVYALNKRGVIPEELASLTYLTFLKIDQNYFTGPLPAFIGNLSALQLLSVAHNAFTGTIPKELGNLKELTMLSFGSNNFSGTLPPELGNLVKLYINSCGVGGEIPATFSNLRNMRIMWASDSPFTGKIPDFIGNWTKLTSLRFQGNSFEGPIPSNLLNLISLNSLRISDLYNVSSSLDFIKDMKNLTDLVLRNALISSSIPSDIGEYQSLRTLDLSFNNLTGQIPSTLFNLNSLTSLFLGNNSLSDILPSEKSGSLQNIDLSYNELSGSFPSWVTPDLQLNLVANNFIFDGTNMSILPGLNCLQRNFPCNKNSPRYANFSINCGGREMRSANGILYEADDSAVGAASYYINRTEKWAVSNVGVFSERENPSYVQNNLAQVLGTAIPELFQTSRISPGSLRYYGLGLENGAYTISLLFAETLFSDRSTQTWESLGRRVFDIYIQGNLQEKDFDISKEAGGVGRVVQRDFNATVSENYLEIHLFWAGKGTCCIPKQGDYGPSISALSAVSDFTPTVSGIPPRTGSKKSKSGLIVGIVASVAVFSLIFSIVVLYLKKKGSYNGDEEELLGIGPRPNTFSYAELKTATEDFNPSKKLGEGGFGPVYKGTLNDSRVVAVKQLSVASHQGKSQFITEIATISAVQHRNLVKLYGCCIDGNRRLLVYEYLENKSLDQALLGKVDLHLDWPTRFSICLGTARGLAYLHEESRPRIIHRDVKASNILLDAELCPKISDFGLAKLYDDKKTHISTRVAGTIGYLAPDLDTDKIYLLEWAWNLHENNRSLEMVDPSLTAFDESEARRVVGVALLCTQASPMMRPPMSRVVAMLAGDIEVNTVTSKPSYLTDWDFNDITGNFFE</sequence>
<evidence type="ECO:0000256" key="2">
    <source>
        <dbReference type="ARBA" id="ARBA00012513"/>
    </source>
</evidence>
<evidence type="ECO:0000256" key="1">
    <source>
        <dbReference type="ARBA" id="ARBA00004479"/>
    </source>
</evidence>
<dbReference type="Gene3D" id="1.10.510.10">
    <property type="entry name" value="Transferase(Phosphotransferase) domain 1"/>
    <property type="match status" value="2"/>
</dbReference>
<dbReference type="Gene3D" id="2.60.120.430">
    <property type="entry name" value="Galactose-binding lectin"/>
    <property type="match status" value="1"/>
</dbReference>
<dbReference type="EMBL" id="CM018039">
    <property type="protein sequence ID" value="KAA8537122.1"/>
    <property type="molecule type" value="Genomic_DNA"/>
</dbReference>
<dbReference type="SUPFAM" id="SSF52058">
    <property type="entry name" value="L domain-like"/>
    <property type="match status" value="1"/>
</dbReference>
<dbReference type="Gene3D" id="3.30.200.20">
    <property type="entry name" value="Phosphorylase Kinase, domain 1"/>
    <property type="match status" value="1"/>
</dbReference>
<evidence type="ECO:0000256" key="6">
    <source>
        <dbReference type="ARBA" id="ARBA00022692"/>
    </source>
</evidence>
<dbReference type="GO" id="GO:0005524">
    <property type="term" value="F:ATP binding"/>
    <property type="evidence" value="ECO:0007669"/>
    <property type="project" value="UniProtKB-KW"/>
</dbReference>
<keyword evidence="8" id="KW-0677">Repeat</keyword>
<dbReference type="Gene3D" id="3.80.10.10">
    <property type="entry name" value="Ribonuclease Inhibitor"/>
    <property type="match status" value="3"/>
</dbReference>
<dbReference type="PROSITE" id="PS51450">
    <property type="entry name" value="LRR"/>
    <property type="match status" value="2"/>
</dbReference>
<proteinExistence type="predicted"/>
<dbReference type="AlphaFoldDB" id="A0A5J5B5P2"/>
<evidence type="ECO:0000256" key="15">
    <source>
        <dbReference type="ARBA" id="ARBA00047899"/>
    </source>
</evidence>
<keyword evidence="13" id="KW-0675">Receptor</keyword>
<evidence type="ECO:0000256" key="18">
    <source>
        <dbReference type="SAM" id="SignalP"/>
    </source>
</evidence>
<evidence type="ECO:0000259" key="19">
    <source>
        <dbReference type="PROSITE" id="PS50011"/>
    </source>
</evidence>
<comment type="subcellular location">
    <subcellularLocation>
        <location evidence="1">Membrane</location>
        <topology evidence="1">Single-pass type I membrane protein</topology>
    </subcellularLocation>
</comment>
<dbReference type="FunFam" id="3.80.10.10:FF:000766">
    <property type="entry name" value="Os05g0263100 protein"/>
    <property type="match status" value="1"/>
</dbReference>
<keyword evidence="11 17" id="KW-1133">Transmembrane helix</keyword>
<dbReference type="InterPro" id="IPR011009">
    <property type="entry name" value="Kinase-like_dom_sf"/>
</dbReference>
<keyword evidence="4" id="KW-0433">Leucine-rich repeat</keyword>
<dbReference type="PROSITE" id="PS00108">
    <property type="entry name" value="PROTEIN_KINASE_ST"/>
    <property type="match status" value="1"/>
</dbReference>
<protein>
    <recommendedName>
        <fullName evidence="2">non-specific serine/threonine protein kinase</fullName>
        <ecNumber evidence="2">2.7.11.1</ecNumber>
    </recommendedName>
</protein>
<dbReference type="PANTHER" id="PTHR48006:SF34">
    <property type="entry name" value="OS08G0203700 PROTEIN"/>
    <property type="match status" value="1"/>
</dbReference>
<dbReference type="InterPro" id="IPR008271">
    <property type="entry name" value="Ser/Thr_kinase_AS"/>
</dbReference>
<dbReference type="InterPro" id="IPR032675">
    <property type="entry name" value="LRR_dom_sf"/>
</dbReference>
<dbReference type="Pfam" id="PF11721">
    <property type="entry name" value="Malectin"/>
    <property type="match status" value="1"/>
</dbReference>
<keyword evidence="6 17" id="KW-0812">Transmembrane</keyword>